<evidence type="ECO:0000313" key="2">
    <source>
        <dbReference type="EMBL" id="MET4758519.1"/>
    </source>
</evidence>
<dbReference type="RefSeq" id="WP_354022233.1">
    <property type="nucleotide sequence ID" value="NZ_JBEWTD010000002.1"/>
</dbReference>
<evidence type="ECO:0000259" key="1">
    <source>
        <dbReference type="Pfam" id="PF22448"/>
    </source>
</evidence>
<protein>
    <recommendedName>
        <fullName evidence="1">RepB/MobA-like C-terminal domain-containing protein</fullName>
    </recommendedName>
</protein>
<dbReference type="EMBL" id="JBEWTB010000002">
    <property type="protein sequence ID" value="MET4758519.1"/>
    <property type="molecule type" value="Genomic_DNA"/>
</dbReference>
<proteinExistence type="predicted"/>
<reference evidence="2 3" key="1">
    <citation type="submission" date="2024-06" db="EMBL/GenBank/DDBJ databases">
        <title>Genomic Encyclopedia of Type Strains, Phase V (KMG-V): Genome sequencing to study the core and pangenomes of soil and plant-associated prokaryotes.</title>
        <authorList>
            <person name="Whitman W."/>
        </authorList>
    </citation>
    <scope>NUCLEOTIDE SEQUENCE [LARGE SCALE GENOMIC DNA]</scope>
    <source>
        <strain evidence="2 3">NE40</strain>
    </source>
</reference>
<dbReference type="Pfam" id="PF22448">
    <property type="entry name" value="RepB_primase_C"/>
    <property type="match status" value="1"/>
</dbReference>
<comment type="caution">
    <text evidence="2">The sequence shown here is derived from an EMBL/GenBank/DDBJ whole genome shotgun (WGS) entry which is preliminary data.</text>
</comment>
<name>A0ABV2SN22_9GAMM</name>
<organism evidence="2 3">
    <name type="scientific">Endozoicomonas lisbonensis</name>
    <dbReference type="NCBI Taxonomy" id="3120522"/>
    <lineage>
        <taxon>Bacteria</taxon>
        <taxon>Pseudomonadati</taxon>
        <taxon>Pseudomonadota</taxon>
        <taxon>Gammaproteobacteria</taxon>
        <taxon>Oceanospirillales</taxon>
        <taxon>Endozoicomonadaceae</taxon>
        <taxon>Endozoicomonas</taxon>
    </lineage>
</organism>
<evidence type="ECO:0000313" key="3">
    <source>
        <dbReference type="Proteomes" id="UP001549366"/>
    </source>
</evidence>
<sequence>MKSDPSTADTRYVKMALRQHPQFSKKTVALDQEINWEKLDIKIIKKLLGHGFSQKQISNAVRRYSPEAVRSDKGAEEYAKNLVQEVASGMKKGNKGTVYSNNDYSM</sequence>
<gene>
    <name evidence="2" type="ORF">V5J35_003711</name>
</gene>
<accession>A0ABV2SN22</accession>
<dbReference type="Proteomes" id="UP001549366">
    <property type="component" value="Unassembled WGS sequence"/>
</dbReference>
<keyword evidence="3" id="KW-1185">Reference proteome</keyword>
<dbReference type="InterPro" id="IPR054366">
    <property type="entry name" value="RepB/MobA-like_C"/>
</dbReference>
<feature type="domain" description="RepB/MobA-like C-terminal" evidence="1">
    <location>
        <begin position="35"/>
        <end position="84"/>
    </location>
</feature>
<dbReference type="Gene3D" id="1.10.1240.50">
    <property type="match status" value="1"/>
</dbReference>